<feature type="transmembrane region" description="Helical" evidence="15">
    <location>
        <begin position="41"/>
        <end position="61"/>
    </location>
</feature>
<dbReference type="Pfam" id="PF02790">
    <property type="entry name" value="COX2_TM"/>
    <property type="match status" value="1"/>
</dbReference>
<organism evidence="18 19">
    <name type="scientific">Lupinus angustifolius</name>
    <name type="common">Narrow-leaved blue lupine</name>
    <dbReference type="NCBI Taxonomy" id="3871"/>
    <lineage>
        <taxon>Eukaryota</taxon>
        <taxon>Viridiplantae</taxon>
        <taxon>Streptophyta</taxon>
        <taxon>Embryophyta</taxon>
        <taxon>Tracheophyta</taxon>
        <taxon>Spermatophyta</taxon>
        <taxon>Magnoliopsida</taxon>
        <taxon>eudicotyledons</taxon>
        <taxon>Gunneridae</taxon>
        <taxon>Pentapetalae</taxon>
        <taxon>rosids</taxon>
        <taxon>fabids</taxon>
        <taxon>Fabales</taxon>
        <taxon>Fabaceae</taxon>
        <taxon>Papilionoideae</taxon>
        <taxon>50 kb inversion clade</taxon>
        <taxon>genistoids sensu lato</taxon>
        <taxon>core genistoids</taxon>
        <taxon>Genisteae</taxon>
        <taxon>Lupinus</taxon>
    </lineage>
</organism>
<evidence type="ECO:0000256" key="3">
    <source>
        <dbReference type="ARBA" id="ARBA00022448"/>
    </source>
</evidence>
<evidence type="ECO:0000313" key="19">
    <source>
        <dbReference type="Proteomes" id="UP000188354"/>
    </source>
</evidence>
<dbReference type="PROSITE" id="PS50857">
    <property type="entry name" value="COX2_CUA"/>
    <property type="match status" value="1"/>
</dbReference>
<gene>
    <name evidence="18" type="ORF">TanjilG_05661</name>
</gene>
<protein>
    <recommendedName>
        <fullName evidence="14">Cytochrome c oxidase subunit 2</fullName>
    </recommendedName>
</protein>
<dbReference type="InterPro" id="IPR045187">
    <property type="entry name" value="CcO_II"/>
</dbReference>
<reference evidence="18 19" key="1">
    <citation type="journal article" date="2017" name="Plant Biotechnol. J.">
        <title>A comprehensive draft genome sequence for lupin (Lupinus angustifolius), an emerging health food: insights into plant-microbe interactions and legume evolution.</title>
        <authorList>
            <person name="Hane J.K."/>
            <person name="Ming Y."/>
            <person name="Kamphuis L.G."/>
            <person name="Nelson M.N."/>
            <person name="Garg G."/>
            <person name="Atkins C.A."/>
            <person name="Bayer P.E."/>
            <person name="Bravo A."/>
            <person name="Bringans S."/>
            <person name="Cannon S."/>
            <person name="Edwards D."/>
            <person name="Foley R."/>
            <person name="Gao L.L."/>
            <person name="Harrison M.J."/>
            <person name="Huang W."/>
            <person name="Hurgobin B."/>
            <person name="Li S."/>
            <person name="Liu C.W."/>
            <person name="McGrath A."/>
            <person name="Morahan G."/>
            <person name="Murray J."/>
            <person name="Weller J."/>
            <person name="Jian J."/>
            <person name="Singh K.B."/>
        </authorList>
    </citation>
    <scope>NUCLEOTIDE SEQUENCE [LARGE SCALE GENOMIC DNA]</scope>
    <source>
        <strain evidence="19">cv. Tanjil</strain>
        <tissue evidence="18">Whole plant</tissue>
    </source>
</reference>
<dbReference type="GO" id="GO:0005743">
    <property type="term" value="C:mitochondrial inner membrane"/>
    <property type="evidence" value="ECO:0007669"/>
    <property type="project" value="UniProtKB-SubCell"/>
</dbReference>
<evidence type="ECO:0000259" key="16">
    <source>
        <dbReference type="PROSITE" id="PS50857"/>
    </source>
</evidence>
<proteinExistence type="inferred from homology"/>
<keyword evidence="5 14" id="KW-0812">Transmembrane</keyword>
<dbReference type="GO" id="GO:0016491">
    <property type="term" value="F:oxidoreductase activity"/>
    <property type="evidence" value="ECO:0007669"/>
    <property type="project" value="InterPro"/>
</dbReference>
<dbReference type="SUPFAM" id="SSF49503">
    <property type="entry name" value="Cupredoxins"/>
    <property type="match status" value="1"/>
</dbReference>
<feature type="transmembrane region" description="Helical" evidence="15">
    <location>
        <begin position="82"/>
        <end position="104"/>
    </location>
</feature>
<dbReference type="InterPro" id="IPR002429">
    <property type="entry name" value="CcO_II-like_C"/>
</dbReference>
<dbReference type="Gramene" id="OIV93958">
    <property type="protein sequence ID" value="OIV93958"/>
    <property type="gene ID" value="TanjilG_05661"/>
</dbReference>
<name>A0A4P1QSI0_LUPAN</name>
<evidence type="ECO:0000256" key="14">
    <source>
        <dbReference type="RuleBase" id="RU000457"/>
    </source>
</evidence>
<dbReference type="GO" id="GO:1902495">
    <property type="term" value="C:transmembrane transporter complex"/>
    <property type="evidence" value="ECO:0007669"/>
    <property type="project" value="UniProtKB-ARBA"/>
</dbReference>
<evidence type="ECO:0000256" key="6">
    <source>
        <dbReference type="ARBA" id="ARBA00022723"/>
    </source>
</evidence>
<sequence length="476" mass="52766">MKSKWLFLTIAPCDAAEPWQLGFQDAATPMMQGIIDLHHDIFFFLILILVFVSRILVRALWHFHYKKNPIPQRIVHGTTIEILRTIFPSIIPMFIAIPSFALLYSMDEVVVDPAITIKAIGHQWYRTYEYSDYNSSDEQSLTFDSYTIPEDDLELGQSRLLEVDNRLLVPAKSHIRIIVTPADVPHSWAVPSLGVKCDAVPGRLNQISISVQREGVYYGQCSEICGTNHAFTPIVVEAVPSKDYGSRVSNQLIPQTTGEASAEMKESPHLRHILILLLILFPILWWLIQRAGAPTVPAPASTLAPFGLEDHQGSVKRFGFSVGSRSPAPPHSPLVGRVVNLEGARLLFRRVFDNLAVVRSPLLEAGVLGRWAFLFLNQLGCVSPEIGWSNIYELAGQRWIEVPCCSPLPEAKDGVEPSFQDLQSDTFPLCYPAKQITPHVPKSNGCSSFHAPSFSTYAVAGGALYMTGGGLPEKRG</sequence>
<dbReference type="SUPFAM" id="SSF81464">
    <property type="entry name" value="Cytochrome c oxidase subunit II-like, transmembrane region"/>
    <property type="match status" value="1"/>
</dbReference>
<dbReference type="FunFam" id="1.10.287.90:FF:000004">
    <property type="entry name" value="Cytochrome c oxidase subunit 2"/>
    <property type="match status" value="1"/>
</dbReference>
<accession>A0A4P1QSI0</accession>
<evidence type="ECO:0000256" key="11">
    <source>
        <dbReference type="ARBA" id="ARBA00023128"/>
    </source>
</evidence>
<keyword evidence="8 14" id="KW-0249">Electron transport</keyword>
<dbReference type="PROSITE" id="PS50999">
    <property type="entry name" value="COX2_TM"/>
    <property type="match status" value="1"/>
</dbReference>
<keyword evidence="7" id="KW-1278">Translocase</keyword>
<evidence type="ECO:0000256" key="13">
    <source>
        <dbReference type="ARBA" id="ARBA00049512"/>
    </source>
</evidence>
<dbReference type="GO" id="GO:0042773">
    <property type="term" value="P:ATP synthesis coupled electron transport"/>
    <property type="evidence" value="ECO:0007669"/>
    <property type="project" value="TreeGrafter"/>
</dbReference>
<dbReference type="GO" id="GO:1902494">
    <property type="term" value="C:catalytic complex"/>
    <property type="evidence" value="ECO:0007669"/>
    <property type="project" value="UniProtKB-ARBA"/>
</dbReference>
<dbReference type="PANTHER" id="PTHR22888">
    <property type="entry name" value="CYTOCHROME C OXIDASE, SUBUNIT II"/>
    <property type="match status" value="1"/>
</dbReference>
<keyword evidence="19" id="KW-1185">Reference proteome</keyword>
<dbReference type="Gene3D" id="1.10.287.90">
    <property type="match status" value="1"/>
</dbReference>
<dbReference type="GO" id="GO:0005507">
    <property type="term" value="F:copper ion binding"/>
    <property type="evidence" value="ECO:0007669"/>
    <property type="project" value="InterPro"/>
</dbReference>
<evidence type="ECO:0000256" key="12">
    <source>
        <dbReference type="ARBA" id="ARBA00023136"/>
    </source>
</evidence>
<dbReference type="Pfam" id="PF00116">
    <property type="entry name" value="COX2"/>
    <property type="match status" value="1"/>
</dbReference>
<evidence type="ECO:0000256" key="15">
    <source>
        <dbReference type="SAM" id="Phobius"/>
    </source>
</evidence>
<dbReference type="Proteomes" id="UP000188354">
    <property type="component" value="Chromosome LG17"/>
</dbReference>
<keyword evidence="12 14" id="KW-0472">Membrane</keyword>
<dbReference type="InterPro" id="IPR034210">
    <property type="entry name" value="CcO_II_C"/>
</dbReference>
<evidence type="ECO:0000256" key="5">
    <source>
        <dbReference type="ARBA" id="ARBA00022692"/>
    </source>
</evidence>
<dbReference type="InterPro" id="IPR014222">
    <property type="entry name" value="Cyt_c_oxidase_su2"/>
</dbReference>
<dbReference type="PANTHER" id="PTHR22888:SF9">
    <property type="entry name" value="CYTOCHROME C OXIDASE SUBUNIT 2"/>
    <property type="match status" value="1"/>
</dbReference>
<keyword evidence="14" id="KW-0999">Mitochondrion inner membrane</keyword>
<evidence type="ECO:0000256" key="7">
    <source>
        <dbReference type="ARBA" id="ARBA00022967"/>
    </source>
</evidence>
<keyword evidence="6 14" id="KW-0479">Metal-binding</keyword>
<keyword evidence="3 14" id="KW-0813">Transport</keyword>
<dbReference type="CDD" id="cd13912">
    <property type="entry name" value="CcO_II_C"/>
    <property type="match status" value="1"/>
</dbReference>
<comment type="function">
    <text evidence="14">Component of the cytochrome c oxidase, the last enzyme in the mitochondrial electron transport chain which drives oxidative phosphorylation. The respiratory chain contains 3 multisubunit complexes succinate dehydrogenase (complex II, CII), ubiquinol-cytochrome c oxidoreductase (cytochrome b-c1 complex, complex III, CIII) and cytochrome c oxidase (complex IV, CIV), that cooperate to transfer electrons derived from NADH and succinate to molecular oxygen, creating an electrochemical gradient over the inner membrane that drives transmembrane transport and the ATP synthase. Cytochrome c oxidase is the component of the respiratory chain that catalyzes the reduction of oxygen to water. Electrons originating from reduced cytochrome c in the intermembrane space (IMS) are transferred via the dinuclear copper A center (CU(A)) of subunit 2 and heme A of subunit 1 to the active site in subunit 1, a binuclear center (BNC) formed by heme A3 and copper B (CU(B)). The BNC reduces molecular oxygen to 2 water molecules using 4 electrons from cytochrome c in the IMS and 4 protons from the mitochondrial matrix.</text>
</comment>
<evidence type="ECO:0000256" key="8">
    <source>
        <dbReference type="ARBA" id="ARBA00022982"/>
    </source>
</evidence>
<evidence type="ECO:0000256" key="1">
    <source>
        <dbReference type="ARBA" id="ARBA00004225"/>
    </source>
</evidence>
<evidence type="ECO:0000256" key="2">
    <source>
        <dbReference type="ARBA" id="ARBA00007866"/>
    </source>
</evidence>
<dbReference type="AlphaFoldDB" id="A0A4P1QSI0"/>
<dbReference type="NCBIfam" id="TIGR02866">
    <property type="entry name" value="CoxB"/>
    <property type="match status" value="1"/>
</dbReference>
<evidence type="ECO:0000256" key="10">
    <source>
        <dbReference type="ARBA" id="ARBA00023008"/>
    </source>
</evidence>
<dbReference type="Gene3D" id="2.60.40.420">
    <property type="entry name" value="Cupredoxins - blue copper proteins"/>
    <property type="match status" value="1"/>
</dbReference>
<comment type="subcellular location">
    <subcellularLocation>
        <location evidence="14">Mitochondrion inner membrane</location>
        <topology evidence="14">Multi-pass membrane protein</topology>
    </subcellularLocation>
    <subcellularLocation>
        <location evidence="1">Mitochondrion membrane</location>
        <topology evidence="1">Multi-pass membrane protein</topology>
    </subcellularLocation>
</comment>
<evidence type="ECO:0000313" key="18">
    <source>
        <dbReference type="EMBL" id="OIV93958.1"/>
    </source>
</evidence>
<feature type="domain" description="Cytochrome oxidase subunit II transmembrane region profile" evidence="17">
    <location>
        <begin position="15"/>
        <end position="110"/>
    </location>
</feature>
<dbReference type="GO" id="GO:0004129">
    <property type="term" value="F:cytochrome-c oxidase activity"/>
    <property type="evidence" value="ECO:0007669"/>
    <property type="project" value="UniProtKB-EC"/>
</dbReference>
<evidence type="ECO:0000256" key="4">
    <source>
        <dbReference type="ARBA" id="ARBA00022660"/>
    </source>
</evidence>
<dbReference type="EMBL" id="CM007377">
    <property type="protein sequence ID" value="OIV93958.1"/>
    <property type="molecule type" value="Genomic_DNA"/>
</dbReference>
<keyword evidence="4 14" id="KW-0679">Respiratory chain</keyword>
<evidence type="ECO:0000256" key="9">
    <source>
        <dbReference type="ARBA" id="ARBA00022989"/>
    </source>
</evidence>
<evidence type="ECO:0000259" key="17">
    <source>
        <dbReference type="PROSITE" id="PS50999"/>
    </source>
</evidence>
<dbReference type="InterPro" id="IPR008972">
    <property type="entry name" value="Cupredoxin"/>
</dbReference>
<keyword evidence="11 14" id="KW-0496">Mitochondrion</keyword>
<feature type="domain" description="Cytochrome oxidase subunit II copper A binding" evidence="16">
    <location>
        <begin position="112"/>
        <end position="250"/>
    </location>
</feature>
<dbReference type="InterPro" id="IPR011759">
    <property type="entry name" value="Cyt_c_oxidase_su2_TM_dom"/>
</dbReference>
<comment type="catalytic activity">
    <reaction evidence="13">
        <text>4 Fe(II)-[cytochrome c] + O2 + 8 H(+)(in) = 4 Fe(III)-[cytochrome c] + 2 H2O + 4 H(+)(out)</text>
        <dbReference type="Rhea" id="RHEA:11436"/>
        <dbReference type="Rhea" id="RHEA-COMP:10350"/>
        <dbReference type="Rhea" id="RHEA-COMP:14399"/>
        <dbReference type="ChEBI" id="CHEBI:15377"/>
        <dbReference type="ChEBI" id="CHEBI:15378"/>
        <dbReference type="ChEBI" id="CHEBI:15379"/>
        <dbReference type="ChEBI" id="CHEBI:29033"/>
        <dbReference type="ChEBI" id="CHEBI:29034"/>
        <dbReference type="EC" id="7.1.1.9"/>
    </reaction>
    <physiologicalReaction direction="left-to-right" evidence="13">
        <dbReference type="Rhea" id="RHEA:11437"/>
    </physiologicalReaction>
</comment>
<dbReference type="FunFam" id="2.60.40.420:FF:000001">
    <property type="entry name" value="Cytochrome c oxidase subunit 2"/>
    <property type="match status" value="1"/>
</dbReference>
<dbReference type="PRINTS" id="PR01166">
    <property type="entry name" value="CYCOXIDASEII"/>
</dbReference>
<keyword evidence="9 15" id="KW-1133">Transmembrane helix</keyword>
<dbReference type="STRING" id="3871.A0A4P1QSI0"/>
<dbReference type="InterPro" id="IPR036257">
    <property type="entry name" value="Cyt_c_oxidase_su2_TM_sf"/>
</dbReference>
<comment type="cofactor">
    <cofactor evidence="14">
        <name>Cu cation</name>
        <dbReference type="ChEBI" id="CHEBI:23378"/>
    </cofactor>
    <text evidence="14">Binds a copper A center.</text>
</comment>
<keyword evidence="10 14" id="KW-0186">Copper</keyword>
<comment type="similarity">
    <text evidence="2 14">Belongs to the cytochrome c oxidase subunit 2 family.</text>
</comment>